<dbReference type="VEuPathDB" id="FungiDB:PSHT_00929"/>
<protein>
    <submittedName>
        <fullName evidence="3">Uncharacterized protein</fullName>
    </submittedName>
</protein>
<evidence type="ECO:0000313" key="4">
    <source>
        <dbReference type="Proteomes" id="UP000239156"/>
    </source>
</evidence>
<accession>A0A2S4VST2</accession>
<comment type="caution">
    <text evidence="3">The sequence shown here is derived from an EMBL/GenBank/DDBJ whole genome shotgun (WGS) entry which is preliminary data.</text>
</comment>
<dbReference type="Proteomes" id="UP000239156">
    <property type="component" value="Unassembled WGS sequence"/>
</dbReference>
<feature type="region of interest" description="Disordered" evidence="1">
    <location>
        <begin position="220"/>
        <end position="239"/>
    </location>
</feature>
<dbReference type="AlphaFoldDB" id="A0A2S4VST2"/>
<evidence type="ECO:0000256" key="2">
    <source>
        <dbReference type="SAM" id="SignalP"/>
    </source>
</evidence>
<name>A0A2S4VST2_9BASI</name>
<keyword evidence="2" id="KW-0732">Signal</keyword>
<organism evidence="3 4">
    <name type="scientific">Puccinia striiformis</name>
    <dbReference type="NCBI Taxonomy" id="27350"/>
    <lineage>
        <taxon>Eukaryota</taxon>
        <taxon>Fungi</taxon>
        <taxon>Dikarya</taxon>
        <taxon>Basidiomycota</taxon>
        <taxon>Pucciniomycotina</taxon>
        <taxon>Pucciniomycetes</taxon>
        <taxon>Pucciniales</taxon>
        <taxon>Pucciniaceae</taxon>
        <taxon>Puccinia</taxon>
    </lineage>
</organism>
<gene>
    <name evidence="3" type="ORF">PSTT_04281</name>
</gene>
<feature type="chain" id="PRO_5015428605" evidence="2">
    <location>
        <begin position="20"/>
        <end position="568"/>
    </location>
</feature>
<sequence length="568" mass="64173">MRIRLLVFAWLSIVSSSECAMPIVKDLAETGTHGADGGSRGATETLSVLDSGRNPHPPPHLDDGLRMPHPGDHSDGPNIYASVPPPEKDPVQEWGAAAGLLLPRYPPPDELAIKTWLIEKWRPIGHKLQKAATQVGKILALPFTLLKKSNLSYVHLPLQKLAREPVGVWEKFDPPALSRESLLTRFMNKIGVGSKKVVPGTPADPSIEELINNLKGPVSKEHAEEPEHNIEEPEHNIKEPEHNIKEPEHNIKETEHDIKEPEHNIEEPEHNIEEPEHNIKEPEHNIKELSEPGESHWQVPKYPPVYSNDPIIRESYLVGKEIKELRQKGESLDQLKDGLMDRLYGGNPALRYRAEDAEKLKQYVTSDKHLHILENLYLSMNQMMELHERMQGTVNRVVSAMGGEKETSDTLKQIMWYHRKISTTVGKPDDLPKKVEEAKFEKHASFSVVRAMDPAGHDMYLTPLVYLKEALKNLEKETIPFKSASGYIGSTPRLDVLKKAAAEVNEYAEQSRKVGMLQDKAVELRDYIPSLTIANFYDPVTMERRLGKILSPEKVYDGIREPKKKISS</sequence>
<feature type="region of interest" description="Disordered" evidence="1">
    <location>
        <begin position="31"/>
        <end position="79"/>
    </location>
</feature>
<keyword evidence="4" id="KW-1185">Reference proteome</keyword>
<reference evidence="3" key="1">
    <citation type="submission" date="2017-12" db="EMBL/GenBank/DDBJ databases">
        <title>Gene loss provides genomic basis for host adaptation in cereal stripe rust fungi.</title>
        <authorList>
            <person name="Xia C."/>
        </authorList>
    </citation>
    <scope>NUCLEOTIDE SEQUENCE [LARGE SCALE GENOMIC DNA]</scope>
    <source>
        <strain evidence="3">93-210</strain>
    </source>
</reference>
<dbReference type="VEuPathDB" id="FungiDB:PSTT_04281"/>
<evidence type="ECO:0000313" key="3">
    <source>
        <dbReference type="EMBL" id="POW12603.1"/>
    </source>
</evidence>
<dbReference type="EMBL" id="PKSL01000030">
    <property type="protein sequence ID" value="POW12603.1"/>
    <property type="molecule type" value="Genomic_DNA"/>
</dbReference>
<feature type="signal peptide" evidence="2">
    <location>
        <begin position="1"/>
        <end position="19"/>
    </location>
</feature>
<proteinExistence type="predicted"/>
<evidence type="ECO:0000256" key="1">
    <source>
        <dbReference type="SAM" id="MobiDB-lite"/>
    </source>
</evidence>
<feature type="compositionally biased region" description="Basic and acidic residues" evidence="1">
    <location>
        <begin position="59"/>
        <end position="75"/>
    </location>
</feature>